<comment type="similarity">
    <text evidence="1">Belongs to the beclin family.</text>
</comment>
<dbReference type="eggNOG" id="KOG2751">
    <property type="taxonomic scope" value="Eukaryota"/>
</dbReference>
<dbReference type="GO" id="GO:0006995">
    <property type="term" value="P:cellular response to nitrogen starvation"/>
    <property type="evidence" value="ECO:0007669"/>
    <property type="project" value="TreeGrafter"/>
</dbReference>
<dbReference type="GO" id="GO:0000045">
    <property type="term" value="P:autophagosome assembly"/>
    <property type="evidence" value="ECO:0007669"/>
    <property type="project" value="TreeGrafter"/>
</dbReference>
<keyword evidence="2" id="KW-0175">Coiled coil</keyword>
<dbReference type="GO" id="GO:0000423">
    <property type="term" value="P:mitophagy"/>
    <property type="evidence" value="ECO:0007669"/>
    <property type="project" value="TreeGrafter"/>
</dbReference>
<dbReference type="EMBL" id="FN649751">
    <property type="protein sequence ID" value="CBJ29009.1"/>
    <property type="molecule type" value="Genomic_DNA"/>
</dbReference>
<gene>
    <name evidence="5" type="primary">Atg6</name>
    <name evidence="5" type="ORF">Esi_0130_0044</name>
</gene>
<keyword evidence="6" id="KW-1185">Reference proteome</keyword>
<evidence type="ECO:0000256" key="3">
    <source>
        <dbReference type="SAM" id="MobiDB-lite"/>
    </source>
</evidence>
<dbReference type="InterPro" id="IPR040455">
    <property type="entry name" value="Atg6_BARA"/>
</dbReference>
<sequence length="416" mass="45009">MAYRELQGRLQLAEQQVRMYREAMEHLIAAPPAACPAACHPRASPISTTAGVAQESLSNVSAGGENDPGATKPAPGAVPDVATTGGAKAEAVADGDDDSVLDHGRGGTKKGVPRLSSGDAEGAETSAGSTAGKGPNIWGFIGGAVGWIGEGTAGWMAQSEAKREHHRLLAEVGKVRRRRAAVWRERELLANTRAELARCRADLLSRRIALDSRRSDVAEARQNCRSRKALYSEQLVSAMRMGALNDCFHIWHQGPFGTINGFRVGRLNTHVVDWQEVNAGVGQAAIVLVTVAMAMGVEFTKYLIAPCGSFTKIARSEDGRVLYSLHTDESFSLFPRRNFNFALKAFLHCLGEVGDHVQEHDPTLRLPYHIKEKEGTVGGLPVALGSSYEDWTRALKYMLTDLKWIAAWAAKYLPPC</sequence>
<dbReference type="PANTHER" id="PTHR12768:SF4">
    <property type="entry name" value="BECLIN-1"/>
    <property type="match status" value="1"/>
</dbReference>
<dbReference type="STRING" id="2880.D7FJA3"/>
<feature type="region of interest" description="Disordered" evidence="3">
    <location>
        <begin position="59"/>
        <end position="133"/>
    </location>
</feature>
<dbReference type="OrthoDB" id="20368at2759"/>
<feature type="coiled-coil region" evidence="2">
    <location>
        <begin position="3"/>
        <end position="30"/>
    </location>
</feature>
<dbReference type="GO" id="GO:0045324">
    <property type="term" value="P:late endosome to vacuole transport"/>
    <property type="evidence" value="ECO:0007669"/>
    <property type="project" value="TreeGrafter"/>
</dbReference>
<dbReference type="InterPro" id="IPR038274">
    <property type="entry name" value="Atg6/Beclin_C_sf"/>
</dbReference>
<organism evidence="5 6">
    <name type="scientific">Ectocarpus siliculosus</name>
    <name type="common">Brown alga</name>
    <name type="synonym">Conferva siliculosa</name>
    <dbReference type="NCBI Taxonomy" id="2880"/>
    <lineage>
        <taxon>Eukaryota</taxon>
        <taxon>Sar</taxon>
        <taxon>Stramenopiles</taxon>
        <taxon>Ochrophyta</taxon>
        <taxon>PX clade</taxon>
        <taxon>Phaeophyceae</taxon>
        <taxon>Ectocarpales</taxon>
        <taxon>Ectocarpaceae</taxon>
        <taxon>Ectocarpus</taxon>
    </lineage>
</organism>
<protein>
    <submittedName>
        <fullName evidence="5">Beclin</fullName>
    </submittedName>
</protein>
<proteinExistence type="inferred from homology"/>
<name>D7FJA3_ECTSI</name>
<feature type="domain" description="Atg6 BARA" evidence="4">
    <location>
        <begin position="243"/>
        <end position="410"/>
    </location>
</feature>
<dbReference type="GO" id="GO:0034271">
    <property type="term" value="C:phosphatidylinositol 3-kinase complex, class III, type I"/>
    <property type="evidence" value="ECO:0007669"/>
    <property type="project" value="TreeGrafter"/>
</dbReference>
<dbReference type="PANTHER" id="PTHR12768">
    <property type="entry name" value="BECLIN 1"/>
    <property type="match status" value="1"/>
</dbReference>
<dbReference type="InterPro" id="IPR007243">
    <property type="entry name" value="Atg6/Beclin"/>
</dbReference>
<evidence type="ECO:0000313" key="5">
    <source>
        <dbReference type="EMBL" id="CBJ29009.1"/>
    </source>
</evidence>
<evidence type="ECO:0000313" key="6">
    <source>
        <dbReference type="Proteomes" id="UP000002630"/>
    </source>
</evidence>
<dbReference type="AlphaFoldDB" id="D7FJA3"/>
<dbReference type="EMBL" id="FN647939">
    <property type="protein sequence ID" value="CBJ29009.1"/>
    <property type="molecule type" value="Genomic_DNA"/>
</dbReference>
<dbReference type="GO" id="GO:0034272">
    <property type="term" value="C:phosphatidylinositol 3-kinase complex, class III, type II"/>
    <property type="evidence" value="ECO:0007669"/>
    <property type="project" value="TreeGrafter"/>
</dbReference>
<dbReference type="Pfam" id="PF04111">
    <property type="entry name" value="APG6"/>
    <property type="match status" value="1"/>
</dbReference>
<evidence type="ECO:0000256" key="1">
    <source>
        <dbReference type="ARBA" id="ARBA00005965"/>
    </source>
</evidence>
<dbReference type="Gene3D" id="1.10.418.40">
    <property type="entry name" value="Autophagy protein 6/Beclin 1"/>
    <property type="match status" value="1"/>
</dbReference>
<dbReference type="GO" id="GO:0000407">
    <property type="term" value="C:phagophore assembly site"/>
    <property type="evidence" value="ECO:0007669"/>
    <property type="project" value="TreeGrafter"/>
</dbReference>
<dbReference type="Proteomes" id="UP000002630">
    <property type="component" value="Linkage Group LG26"/>
</dbReference>
<dbReference type="InParanoid" id="D7FJA3"/>
<accession>D7FJA3</accession>
<evidence type="ECO:0000259" key="4">
    <source>
        <dbReference type="Pfam" id="PF04111"/>
    </source>
</evidence>
<dbReference type="GO" id="GO:0030674">
    <property type="term" value="F:protein-macromolecule adaptor activity"/>
    <property type="evidence" value="ECO:0007669"/>
    <property type="project" value="TreeGrafter"/>
</dbReference>
<reference evidence="5 6" key="1">
    <citation type="journal article" date="2010" name="Nature">
        <title>The Ectocarpus genome and the independent evolution of multicellularity in brown algae.</title>
        <authorList>
            <person name="Cock J.M."/>
            <person name="Sterck L."/>
            <person name="Rouze P."/>
            <person name="Scornet D."/>
            <person name="Allen A.E."/>
            <person name="Amoutzias G."/>
            <person name="Anthouard V."/>
            <person name="Artiguenave F."/>
            <person name="Aury J.M."/>
            <person name="Badger J.H."/>
            <person name="Beszteri B."/>
            <person name="Billiau K."/>
            <person name="Bonnet E."/>
            <person name="Bothwell J.H."/>
            <person name="Bowler C."/>
            <person name="Boyen C."/>
            <person name="Brownlee C."/>
            <person name="Carrano C.J."/>
            <person name="Charrier B."/>
            <person name="Cho G.Y."/>
            <person name="Coelho S.M."/>
            <person name="Collen J."/>
            <person name="Corre E."/>
            <person name="Da Silva C."/>
            <person name="Delage L."/>
            <person name="Delaroque N."/>
            <person name="Dittami S.M."/>
            <person name="Doulbeau S."/>
            <person name="Elias M."/>
            <person name="Farnham G."/>
            <person name="Gachon C.M."/>
            <person name="Gschloessl B."/>
            <person name="Heesch S."/>
            <person name="Jabbari K."/>
            <person name="Jubin C."/>
            <person name="Kawai H."/>
            <person name="Kimura K."/>
            <person name="Kloareg B."/>
            <person name="Kupper F.C."/>
            <person name="Lang D."/>
            <person name="Le Bail A."/>
            <person name="Leblanc C."/>
            <person name="Lerouge P."/>
            <person name="Lohr M."/>
            <person name="Lopez P.J."/>
            <person name="Martens C."/>
            <person name="Maumus F."/>
            <person name="Michel G."/>
            <person name="Miranda-Saavedra D."/>
            <person name="Morales J."/>
            <person name="Moreau H."/>
            <person name="Motomura T."/>
            <person name="Nagasato C."/>
            <person name="Napoli C.A."/>
            <person name="Nelson D.R."/>
            <person name="Nyvall-Collen P."/>
            <person name="Peters A.F."/>
            <person name="Pommier C."/>
            <person name="Potin P."/>
            <person name="Poulain J."/>
            <person name="Quesneville H."/>
            <person name="Read B."/>
            <person name="Rensing S.A."/>
            <person name="Ritter A."/>
            <person name="Rousvoal S."/>
            <person name="Samanta M."/>
            <person name="Samson G."/>
            <person name="Schroeder D.C."/>
            <person name="Segurens B."/>
            <person name="Strittmatter M."/>
            <person name="Tonon T."/>
            <person name="Tregear J.W."/>
            <person name="Valentin K."/>
            <person name="von Dassow P."/>
            <person name="Yamagishi T."/>
            <person name="Van de Peer Y."/>
            <person name="Wincker P."/>
        </authorList>
    </citation>
    <scope>NUCLEOTIDE SEQUENCE [LARGE SCALE GENOMIC DNA]</scope>
    <source>
        <strain evidence="6">Ec32 / CCAP1310/4</strain>
    </source>
</reference>
<dbReference type="GO" id="GO:0043548">
    <property type="term" value="F:phosphatidylinositol 3-kinase binding"/>
    <property type="evidence" value="ECO:0007669"/>
    <property type="project" value="TreeGrafter"/>
</dbReference>
<evidence type="ECO:0000256" key="2">
    <source>
        <dbReference type="SAM" id="Coils"/>
    </source>
</evidence>